<keyword evidence="2" id="KW-0808">Transferase</keyword>
<dbReference type="GO" id="GO:0016020">
    <property type="term" value="C:membrane"/>
    <property type="evidence" value="ECO:0007669"/>
    <property type="project" value="InterPro"/>
</dbReference>
<gene>
    <name evidence="2" type="ordered locus">Mlut_21840</name>
    <name evidence="3" type="ORF">NCTC2665_00855</name>
</gene>
<dbReference type="PATRIC" id="fig|465515.4.peg.2112"/>
<feature type="domain" description="Signal transduction histidine kinase subgroup 3 dimerisation and phosphoacceptor" evidence="1">
    <location>
        <begin position="2"/>
        <end position="65"/>
    </location>
</feature>
<dbReference type="STRING" id="465515.Mlut_21840"/>
<protein>
    <submittedName>
        <fullName evidence="2">Histidine kinase</fullName>
    </submittedName>
</protein>
<sequence length="202" mass="21449">MEQEQIADDLHAGLAQSLTTLSMQAALLPSLTASPERADAEHRIRGMADQALIDVRRLLTVLRGTDRVAADLPSGSGPGDPLDPAAVVPAGWVWDVAEEDLHALSPSIRVAVLRLLELFASLARDPELADGVVRLGPAADRVALSLVARRAPDAGPRPRSAGAAGLRGLEESLRTRVDAYGGECAVRADADRLRLEVLLPRR</sequence>
<name>C5C7G4_MICLC</name>
<evidence type="ECO:0000259" key="1">
    <source>
        <dbReference type="Pfam" id="PF07730"/>
    </source>
</evidence>
<reference evidence="4" key="2">
    <citation type="journal article" date="2010" name="J. Bacteriol.">
        <title>Genome sequence of the Fleming strain of Micrococcus luteus, a simple free-living actinobacterium.</title>
        <authorList>
            <person name="Young M."/>
            <person name="Artsatbanov V."/>
            <person name="Beller H.R."/>
            <person name="Chandra G."/>
            <person name="Chater K.F."/>
            <person name="Dover L.G."/>
            <person name="Goh E.B."/>
            <person name="Kahan T."/>
            <person name="Kaprelyants A.S."/>
            <person name="Kyrpides N."/>
            <person name="Lapidus A."/>
            <person name="Lowry S.R."/>
            <person name="Lykidis A."/>
            <person name="Mahillon J."/>
            <person name="Markowitz V."/>
            <person name="Mavromatis K."/>
            <person name="Mukamolova G.V."/>
            <person name="Oren A."/>
            <person name="Rokem J.S."/>
            <person name="Smith M.C."/>
            <person name="Young D.I."/>
            <person name="Greenblatt C.L."/>
        </authorList>
    </citation>
    <scope>NUCLEOTIDE SEQUENCE [LARGE SCALE GENOMIC DNA]</scope>
    <source>
        <strain evidence="4">ATCC 4698 / DSM 20030 / JCM 1464 / NBRC 3333 / NCIMB 9278 / NCTC 2665 / VKM Ac-2230</strain>
    </source>
</reference>
<reference evidence="3 5" key="3">
    <citation type="submission" date="2018-06" db="EMBL/GenBank/DDBJ databases">
        <authorList>
            <consortium name="Pathogen Informatics"/>
            <person name="Doyle S."/>
        </authorList>
    </citation>
    <scope>NUCLEOTIDE SEQUENCE [LARGE SCALE GENOMIC DNA]</scope>
    <source>
        <strain evidence="3 5">NCTC2665</strain>
    </source>
</reference>
<dbReference type="KEGG" id="mlu:Mlut_21840"/>
<keyword evidence="2" id="KW-0418">Kinase</keyword>
<dbReference type="InterPro" id="IPR011712">
    <property type="entry name" value="Sig_transdc_His_kin_sub3_dim/P"/>
</dbReference>
<reference evidence="2" key="1">
    <citation type="submission" date="2009-05" db="EMBL/GenBank/DDBJ databases">
        <title>Complete sequence of Micrococcus luteus NCTC 2665.</title>
        <authorList>
            <consortium name="US DOE Joint Genome Institute"/>
            <person name="Lucas S."/>
            <person name="Copeland A."/>
            <person name="Lapidus A."/>
            <person name="Glavina del Rio T."/>
            <person name="Dalin E."/>
            <person name="Tice H."/>
            <person name="Bruce D."/>
            <person name="Goodwin L."/>
            <person name="Pitluck S."/>
            <person name="Lowry S."/>
            <person name="Larimer F."/>
            <person name="Land M."/>
            <person name="Hauser L."/>
            <person name="Kyrpides N."/>
            <person name="Lykidis A."/>
            <person name="Young M."/>
            <person name="Greenblatt C."/>
        </authorList>
    </citation>
    <scope>NUCLEOTIDE SEQUENCE</scope>
    <source>
        <strain evidence="2">NCTC 2665</strain>
    </source>
</reference>
<dbReference type="HOGENOM" id="CLU_1353359_0_0_11"/>
<dbReference type="EMBL" id="LS483396">
    <property type="protein sequence ID" value="SQG48082.1"/>
    <property type="molecule type" value="Genomic_DNA"/>
</dbReference>
<evidence type="ECO:0000313" key="3">
    <source>
        <dbReference type="EMBL" id="SQG48082.1"/>
    </source>
</evidence>
<keyword evidence="4" id="KW-1185">Reference proteome</keyword>
<evidence type="ECO:0000313" key="5">
    <source>
        <dbReference type="Proteomes" id="UP000248985"/>
    </source>
</evidence>
<dbReference type="EMBL" id="CP001628">
    <property type="protein sequence ID" value="ACS31652.1"/>
    <property type="molecule type" value="Genomic_DNA"/>
</dbReference>
<dbReference type="GO" id="GO:0046983">
    <property type="term" value="F:protein dimerization activity"/>
    <property type="evidence" value="ECO:0007669"/>
    <property type="project" value="InterPro"/>
</dbReference>
<dbReference type="Proteomes" id="UP000248985">
    <property type="component" value="Chromosome 1"/>
</dbReference>
<dbReference type="EnsemblBacteria" id="ACS31652">
    <property type="protein sequence ID" value="ACS31652"/>
    <property type="gene ID" value="Mlut_21840"/>
</dbReference>
<evidence type="ECO:0000313" key="2">
    <source>
        <dbReference type="EMBL" id="ACS31652.1"/>
    </source>
</evidence>
<dbReference type="AlphaFoldDB" id="C5C7G4"/>
<accession>C5C7G4</accession>
<proteinExistence type="predicted"/>
<dbReference type="Pfam" id="PF07730">
    <property type="entry name" value="HisKA_3"/>
    <property type="match status" value="1"/>
</dbReference>
<dbReference type="Gene3D" id="1.20.5.1930">
    <property type="match status" value="1"/>
</dbReference>
<dbReference type="Proteomes" id="UP000000738">
    <property type="component" value="Chromosome"/>
</dbReference>
<dbReference type="eggNOG" id="COG4585">
    <property type="taxonomic scope" value="Bacteria"/>
</dbReference>
<evidence type="ECO:0000313" key="4">
    <source>
        <dbReference type="Proteomes" id="UP000000738"/>
    </source>
</evidence>
<organism evidence="2 4">
    <name type="scientific">Micrococcus luteus (strain ATCC 4698 / DSM 20030 / JCM 1464 / CCM 169 / CCUG 5858 / IAM 1056 / NBRC 3333 / NCIMB 9278 / NCTC 2665 / VKM Ac-2230)</name>
    <name type="common">Micrococcus lysodeikticus</name>
    <dbReference type="NCBI Taxonomy" id="465515"/>
    <lineage>
        <taxon>Bacteria</taxon>
        <taxon>Bacillati</taxon>
        <taxon>Actinomycetota</taxon>
        <taxon>Actinomycetes</taxon>
        <taxon>Micrococcales</taxon>
        <taxon>Micrococcaceae</taxon>
        <taxon>Micrococcus</taxon>
    </lineage>
</organism>
<dbReference type="GO" id="GO:0000155">
    <property type="term" value="F:phosphorelay sensor kinase activity"/>
    <property type="evidence" value="ECO:0007669"/>
    <property type="project" value="InterPro"/>
</dbReference>